<feature type="domain" description="PPIase cyclophilin-type" evidence="6">
    <location>
        <begin position="10"/>
        <end position="143"/>
    </location>
</feature>
<evidence type="ECO:0000313" key="7">
    <source>
        <dbReference type="EMBL" id="MBD3365138.1"/>
    </source>
</evidence>
<evidence type="ECO:0000256" key="2">
    <source>
        <dbReference type="ARBA" id="ARBA00007365"/>
    </source>
</evidence>
<dbReference type="InterPro" id="IPR029000">
    <property type="entry name" value="Cyclophilin-like_dom_sf"/>
</dbReference>
<dbReference type="PIRSF" id="PIRSF001467">
    <property type="entry name" value="Peptidylpro_ismrse"/>
    <property type="match status" value="1"/>
</dbReference>
<accession>A0A9D5KA44</accession>
<proteinExistence type="inferred from homology"/>
<evidence type="ECO:0000313" key="8">
    <source>
        <dbReference type="Proteomes" id="UP000630660"/>
    </source>
</evidence>
<keyword evidence="4 5" id="KW-0413">Isomerase</keyword>
<comment type="caution">
    <text evidence="7">The sequence shown here is derived from an EMBL/GenBank/DDBJ whole genome shotgun (WGS) entry which is preliminary data.</text>
</comment>
<dbReference type="InterPro" id="IPR024936">
    <property type="entry name" value="Cyclophilin-type_PPIase"/>
</dbReference>
<evidence type="ECO:0000259" key="6">
    <source>
        <dbReference type="PROSITE" id="PS50072"/>
    </source>
</evidence>
<dbReference type="CDD" id="cd00317">
    <property type="entry name" value="cyclophilin"/>
    <property type="match status" value="1"/>
</dbReference>
<dbReference type="Pfam" id="PF00160">
    <property type="entry name" value="Pro_isomerase"/>
    <property type="match status" value="1"/>
</dbReference>
<reference evidence="7" key="1">
    <citation type="submission" date="2019-11" db="EMBL/GenBank/DDBJ databases">
        <title>Microbial mats filling the niche in hypersaline microbial mats.</title>
        <authorList>
            <person name="Wong H.L."/>
            <person name="Macleod F.I."/>
            <person name="White R.A. III"/>
            <person name="Burns B.P."/>
        </authorList>
    </citation>
    <scope>NUCLEOTIDE SEQUENCE</scope>
    <source>
        <strain evidence="7">Bin_327</strain>
    </source>
</reference>
<keyword evidence="3 5" id="KW-0697">Rotamase</keyword>
<evidence type="ECO:0000256" key="5">
    <source>
        <dbReference type="RuleBase" id="RU363019"/>
    </source>
</evidence>
<dbReference type="GO" id="GO:0003755">
    <property type="term" value="F:peptidyl-prolyl cis-trans isomerase activity"/>
    <property type="evidence" value="ECO:0007669"/>
    <property type="project" value="UniProtKB-UniRule"/>
</dbReference>
<comment type="catalytic activity">
    <reaction evidence="5">
        <text>[protein]-peptidylproline (omega=180) = [protein]-peptidylproline (omega=0)</text>
        <dbReference type="Rhea" id="RHEA:16237"/>
        <dbReference type="Rhea" id="RHEA-COMP:10747"/>
        <dbReference type="Rhea" id="RHEA-COMP:10748"/>
        <dbReference type="ChEBI" id="CHEBI:83833"/>
        <dbReference type="ChEBI" id="CHEBI:83834"/>
        <dbReference type="EC" id="5.2.1.8"/>
    </reaction>
</comment>
<organism evidence="7 8">
    <name type="scientific">candidate division WOR-3 bacterium</name>
    <dbReference type="NCBI Taxonomy" id="2052148"/>
    <lineage>
        <taxon>Bacteria</taxon>
        <taxon>Bacteria division WOR-3</taxon>
    </lineage>
</organism>
<dbReference type="EC" id="5.2.1.8" evidence="5"/>
<dbReference type="EMBL" id="WJKJ01000264">
    <property type="protein sequence ID" value="MBD3365138.1"/>
    <property type="molecule type" value="Genomic_DNA"/>
</dbReference>
<dbReference type="PANTHER" id="PTHR45625">
    <property type="entry name" value="PEPTIDYL-PROLYL CIS-TRANS ISOMERASE-RELATED"/>
    <property type="match status" value="1"/>
</dbReference>
<comment type="function">
    <text evidence="1 5">PPIases accelerate the folding of proteins. It catalyzes the cis-trans isomerization of proline imidic peptide bonds in oligopeptides.</text>
</comment>
<evidence type="ECO:0000256" key="3">
    <source>
        <dbReference type="ARBA" id="ARBA00023110"/>
    </source>
</evidence>
<gene>
    <name evidence="7" type="ORF">GF359_07975</name>
</gene>
<dbReference type="PROSITE" id="PS50072">
    <property type="entry name" value="CSA_PPIASE_2"/>
    <property type="match status" value="1"/>
</dbReference>
<dbReference type="InterPro" id="IPR002130">
    <property type="entry name" value="Cyclophilin-type_PPIase_dom"/>
</dbReference>
<sequence>MRSFEVKLEGTEKAIVETNKGNFWIELYSKDAPNTVSNFIRLGESGFYDGLTWHRYVEGFVIQGGDPTGTGMGDPGYTIDFEENERVHETGAVGMARKPDINSASCQFYIALNPLPQLDGKYCVFGIVTEGMDAVRQLRAADTILRIEVVR</sequence>
<evidence type="ECO:0000256" key="4">
    <source>
        <dbReference type="ARBA" id="ARBA00023235"/>
    </source>
</evidence>
<dbReference type="AlphaFoldDB" id="A0A9D5KA44"/>
<dbReference type="InterPro" id="IPR044666">
    <property type="entry name" value="Cyclophilin_A-like"/>
</dbReference>
<dbReference type="PANTHER" id="PTHR45625:SF4">
    <property type="entry name" value="PEPTIDYLPROLYL ISOMERASE DOMAIN AND WD REPEAT-CONTAINING PROTEIN 1"/>
    <property type="match status" value="1"/>
</dbReference>
<comment type="similarity">
    <text evidence="2 5">Belongs to the cyclophilin-type PPIase family.</text>
</comment>
<evidence type="ECO:0000256" key="1">
    <source>
        <dbReference type="ARBA" id="ARBA00002388"/>
    </source>
</evidence>
<name>A0A9D5KA44_UNCW3</name>
<dbReference type="Gene3D" id="2.40.100.10">
    <property type="entry name" value="Cyclophilin-like"/>
    <property type="match status" value="1"/>
</dbReference>
<dbReference type="PRINTS" id="PR00153">
    <property type="entry name" value="CSAPPISMRASE"/>
</dbReference>
<dbReference type="Proteomes" id="UP000630660">
    <property type="component" value="Unassembled WGS sequence"/>
</dbReference>
<dbReference type="SUPFAM" id="SSF50891">
    <property type="entry name" value="Cyclophilin-like"/>
    <property type="match status" value="1"/>
</dbReference>
<protein>
    <recommendedName>
        <fullName evidence="5">Peptidyl-prolyl cis-trans isomerase</fullName>
        <shortName evidence="5">PPIase</shortName>
        <ecNumber evidence="5">5.2.1.8</ecNumber>
    </recommendedName>
</protein>